<evidence type="ECO:0000313" key="3">
    <source>
        <dbReference type="Proteomes" id="UP000001436"/>
    </source>
</evidence>
<sequence>MGVFSIGANDTLRYTRAAPLNPPGPFRRPTRRCSPFQQHASPSLGEIRMPSRMPSRHRRWPRWLLIATLAWPLHAIAWDYTPGAIPGLVSLLGFLTVQTQAIDRAIQRFPAQREELIRARTQFDNAFPQALARTRRLIAGLPLTDDERQLLIERVLDAHQPSVATATQNEQTAHALAERVSVRAQGNQDRVNLQMLLAVVYDDRPSDELASRFTQNITFTDWPNARGTSLTMHLPFSWERVPPISPRRPDPARVAIGAWANQGGAGLSRIELVIRPTEGEPETVPGGNHEPRWLRDAVRQAVALPCRLLGWGPQSFGGRAGAWASYIVEAPGPRVPRMTGSTLVGRVFVVPTDGALVMLHMQSPATSPEQASTVRQRYEPLWNAVATTLTVTGAKPAAHEASAR</sequence>
<protein>
    <submittedName>
        <fullName evidence="2">Uncharacterized protein</fullName>
    </submittedName>
</protein>
<dbReference type="STRING" id="267608.RSc0236"/>
<gene>
    <name evidence="2" type="ordered locus">RSc0236</name>
</gene>
<feature type="region of interest" description="Disordered" evidence="1">
    <location>
        <begin position="17"/>
        <end position="50"/>
    </location>
</feature>
<reference evidence="2 3" key="1">
    <citation type="journal article" date="2002" name="Nature">
        <title>Genome sequence of the plant pathogen Ralstonia solanacearum.</title>
        <authorList>
            <person name="Salanoubat M."/>
            <person name="Genin S."/>
            <person name="Artiguenave F."/>
            <person name="Gouzy J."/>
            <person name="Mangenot S."/>
            <person name="Arlat M."/>
            <person name="Billault A."/>
            <person name="Brottier P."/>
            <person name="Camus J.C."/>
            <person name="Cattolico L."/>
            <person name="Chandler M."/>
            <person name="Choisne N."/>
            <person name="Claudel-Renard C."/>
            <person name="Cunnac S."/>
            <person name="Demange N."/>
            <person name="Gaspin C."/>
            <person name="Lavie M."/>
            <person name="Moisan A."/>
            <person name="Robert C."/>
            <person name="Saurin W."/>
            <person name="Schiex T."/>
            <person name="Siguier P."/>
            <person name="Thebault P."/>
            <person name="Whalen M."/>
            <person name="Wincker P."/>
            <person name="Levy M."/>
            <person name="Weissenbach J."/>
            <person name="Boucher C.A."/>
        </authorList>
    </citation>
    <scope>NUCLEOTIDE SEQUENCE [LARGE SCALE GENOMIC DNA]</scope>
    <source>
        <strain evidence="3">ATCC BAA-1114 / GMI1000</strain>
    </source>
</reference>
<proteinExistence type="predicted"/>
<dbReference type="Proteomes" id="UP000001436">
    <property type="component" value="Chromosome"/>
</dbReference>
<evidence type="ECO:0000256" key="1">
    <source>
        <dbReference type="SAM" id="MobiDB-lite"/>
    </source>
</evidence>
<dbReference type="HOGENOM" id="CLU_811038_0_0_4"/>
<organism evidence="2 3">
    <name type="scientific">Ralstonia nicotianae (strain ATCC BAA-1114 / GMI1000)</name>
    <name type="common">Ralstonia solanacearum</name>
    <dbReference type="NCBI Taxonomy" id="267608"/>
    <lineage>
        <taxon>Bacteria</taxon>
        <taxon>Pseudomonadati</taxon>
        <taxon>Pseudomonadota</taxon>
        <taxon>Betaproteobacteria</taxon>
        <taxon>Burkholderiales</taxon>
        <taxon>Burkholderiaceae</taxon>
        <taxon>Ralstonia</taxon>
        <taxon>Ralstonia solanacearum species complex</taxon>
    </lineage>
</organism>
<dbReference type="EnsemblBacteria" id="CAD13764">
    <property type="protein sequence ID" value="CAD13764"/>
    <property type="gene ID" value="RSc0236"/>
</dbReference>
<accession>Q8Y2U6</accession>
<evidence type="ECO:0000313" key="2">
    <source>
        <dbReference type="EMBL" id="CAD13764.2"/>
    </source>
</evidence>
<dbReference type="EMBL" id="AL646052">
    <property type="protein sequence ID" value="CAD13764.2"/>
    <property type="molecule type" value="Genomic_DNA"/>
</dbReference>
<dbReference type="eggNOG" id="COG4249">
    <property type="taxonomic scope" value="Bacteria"/>
</dbReference>
<dbReference type="AlphaFoldDB" id="Q8Y2U6"/>
<name>Q8Y2U6_RALN1</name>
<dbReference type="KEGG" id="rso:RSc0236"/>
<keyword evidence="3" id="KW-1185">Reference proteome</keyword>